<protein>
    <submittedName>
        <fullName evidence="3">Uncharacterized protein</fullName>
    </submittedName>
</protein>
<feature type="region of interest" description="Disordered" evidence="1">
    <location>
        <begin position="898"/>
        <end position="924"/>
    </location>
</feature>
<name>A0AAE0NVR6_SORBR</name>
<keyword evidence="2" id="KW-0812">Transmembrane</keyword>
<feature type="transmembrane region" description="Helical" evidence="2">
    <location>
        <begin position="664"/>
        <end position="684"/>
    </location>
</feature>
<evidence type="ECO:0000256" key="1">
    <source>
        <dbReference type="SAM" id="MobiDB-lite"/>
    </source>
</evidence>
<sequence length="924" mass="107444">MSTNHTELVNALKDINNTLAAQTEHLKTNSLLLQALLELSQKEAGKTPSTFEPNNEETSSQSQDVHTNVQQDSNKLIQPGETNSLLYAEPSPDLIPAWEVLEEMDLRKFTVLCPDEQSHFHIDDHKFTTPRNHDRPSYRSYGKWRDVGDHYVPYSFSTTRRRETSTYKGREGAETTGLGEYADVLVNVLNNLYSIPTDARLPLGFEPLSLRRKKCKDELDEYLISSAGFVEKLHSAGGTFIIWDYDVFGNRFCYYPSDMMWSHRDKLFDLFPVTHHSIAWHRNNENRRVDRYYKLIPNDIYDEFFFLLTNDKHWYATDWAACARKWLRVEAHFDSTLEPQTTRPWYRILDFNGLERIDGLDVADQFVNFLLSKSTPGAATEFDETGLSLGDHLQIAVTQHLKADPLWGTAITAKGQWDTFHISWYRVPSKPYKSCWGYGPLYIEEGYFLSRQSFSITLYCSNYDTGDTTTGTATYWTMLETGDTFWYSSANLRAGILEFIHRALTRAAKEWAELDLYFDRLDAKRELIFNPEQHDSLLFDDRHFSRSRLYFWAINSLGRFIQDINVTIERWERFWEENKGDIYNSEQHLLDKHAKANETEPRIGEQSVEELHASILLRIQSLKNTRQGFESRRQKIIEYRDGLFNASSVIETREATRLSQNVKLLTFVSIFYLPLGFCMSMWSINEDYNTTNLVVVTICIGLATYAVVANLETTVHALQRGVSLLFNTPRKRLIKKMMDESDTRWRSLGEEMSKAPLSREDAKPSEWLIFGYWCTTIYHSLKSLRRTKQERVVEQAKPTEAPPERWLASIYQMLQSIQQEKRAVYPQPNTREDMEARLQWRAEMWARMREKLDRTLIQAFQAQNSGKAKGAEQTVSQTLPYHAIMILPHPTRIHSNPFSYELPISNTHTSSQSTKEKDTSIQDV</sequence>
<evidence type="ECO:0000256" key="2">
    <source>
        <dbReference type="SAM" id="Phobius"/>
    </source>
</evidence>
<keyword evidence="4" id="KW-1185">Reference proteome</keyword>
<feature type="transmembrane region" description="Helical" evidence="2">
    <location>
        <begin position="690"/>
        <end position="711"/>
    </location>
</feature>
<keyword evidence="2" id="KW-1133">Transmembrane helix</keyword>
<dbReference type="AlphaFoldDB" id="A0AAE0NVR6"/>
<evidence type="ECO:0000313" key="4">
    <source>
        <dbReference type="Proteomes" id="UP001281003"/>
    </source>
</evidence>
<reference evidence="3" key="2">
    <citation type="submission" date="2023-07" db="EMBL/GenBank/DDBJ databases">
        <authorList>
            <consortium name="Lawrence Berkeley National Laboratory"/>
            <person name="Haridas S."/>
            <person name="Hensen N."/>
            <person name="Bonometti L."/>
            <person name="Westerberg I."/>
            <person name="Brannstrom I.O."/>
            <person name="Guillou S."/>
            <person name="Cros-Aarteil S."/>
            <person name="Calhoun S."/>
            <person name="Kuo A."/>
            <person name="Mondo S."/>
            <person name="Pangilinan J."/>
            <person name="Riley R."/>
            <person name="LaButti K."/>
            <person name="Andreopoulos B."/>
            <person name="Lipzen A."/>
            <person name="Chen C."/>
            <person name="Yanf M."/>
            <person name="Daum C."/>
            <person name="Ng V."/>
            <person name="Clum A."/>
            <person name="Steindorff A."/>
            <person name="Ohm R."/>
            <person name="Martin F."/>
            <person name="Silar P."/>
            <person name="Natvig D."/>
            <person name="Lalanne C."/>
            <person name="Gautier V."/>
            <person name="Ament-velasquez S.L."/>
            <person name="Kruys A."/>
            <person name="Hutchinson M.I."/>
            <person name="Powell A.J."/>
            <person name="Barry K."/>
            <person name="Miller A.N."/>
            <person name="Grigoriev I.V."/>
            <person name="Debuchy R."/>
            <person name="Gladieux P."/>
            <person name="Thoren M.H."/>
            <person name="Johannesson H."/>
        </authorList>
    </citation>
    <scope>NUCLEOTIDE SEQUENCE</scope>
    <source>
        <strain evidence="3">FGSC 1904</strain>
    </source>
</reference>
<accession>A0AAE0NVR6</accession>
<feature type="compositionally biased region" description="Basic and acidic residues" evidence="1">
    <location>
        <begin position="914"/>
        <end position="924"/>
    </location>
</feature>
<feature type="compositionally biased region" description="Polar residues" evidence="1">
    <location>
        <begin position="47"/>
        <end position="71"/>
    </location>
</feature>
<organism evidence="3 4">
    <name type="scientific">Sordaria brevicollis</name>
    <dbReference type="NCBI Taxonomy" id="83679"/>
    <lineage>
        <taxon>Eukaryota</taxon>
        <taxon>Fungi</taxon>
        <taxon>Dikarya</taxon>
        <taxon>Ascomycota</taxon>
        <taxon>Pezizomycotina</taxon>
        <taxon>Sordariomycetes</taxon>
        <taxon>Sordariomycetidae</taxon>
        <taxon>Sordariales</taxon>
        <taxon>Sordariaceae</taxon>
        <taxon>Sordaria</taxon>
    </lineage>
</organism>
<dbReference type="EMBL" id="JAUTDP010000015">
    <property type="protein sequence ID" value="KAK3388602.1"/>
    <property type="molecule type" value="Genomic_DNA"/>
</dbReference>
<proteinExistence type="predicted"/>
<feature type="compositionally biased region" description="Polar residues" evidence="1">
    <location>
        <begin position="898"/>
        <end position="913"/>
    </location>
</feature>
<comment type="caution">
    <text evidence="3">The sequence shown here is derived from an EMBL/GenBank/DDBJ whole genome shotgun (WGS) entry which is preliminary data.</text>
</comment>
<keyword evidence="2" id="KW-0472">Membrane</keyword>
<feature type="region of interest" description="Disordered" evidence="1">
    <location>
        <begin position="44"/>
        <end position="71"/>
    </location>
</feature>
<dbReference type="Proteomes" id="UP001281003">
    <property type="component" value="Unassembled WGS sequence"/>
</dbReference>
<gene>
    <name evidence="3" type="ORF">B0T20DRAFT_364876</name>
</gene>
<reference evidence="3" key="1">
    <citation type="journal article" date="2023" name="Mol. Phylogenet. Evol.">
        <title>Genome-scale phylogeny and comparative genomics of the fungal order Sordariales.</title>
        <authorList>
            <person name="Hensen N."/>
            <person name="Bonometti L."/>
            <person name="Westerberg I."/>
            <person name="Brannstrom I.O."/>
            <person name="Guillou S."/>
            <person name="Cros-Aarteil S."/>
            <person name="Calhoun S."/>
            <person name="Haridas S."/>
            <person name="Kuo A."/>
            <person name="Mondo S."/>
            <person name="Pangilinan J."/>
            <person name="Riley R."/>
            <person name="LaButti K."/>
            <person name="Andreopoulos B."/>
            <person name="Lipzen A."/>
            <person name="Chen C."/>
            <person name="Yan M."/>
            <person name="Daum C."/>
            <person name="Ng V."/>
            <person name="Clum A."/>
            <person name="Steindorff A."/>
            <person name="Ohm R.A."/>
            <person name="Martin F."/>
            <person name="Silar P."/>
            <person name="Natvig D.O."/>
            <person name="Lalanne C."/>
            <person name="Gautier V."/>
            <person name="Ament-Velasquez S.L."/>
            <person name="Kruys A."/>
            <person name="Hutchinson M.I."/>
            <person name="Powell A.J."/>
            <person name="Barry K."/>
            <person name="Miller A.N."/>
            <person name="Grigoriev I.V."/>
            <person name="Debuchy R."/>
            <person name="Gladieux P."/>
            <person name="Hiltunen Thoren M."/>
            <person name="Johannesson H."/>
        </authorList>
    </citation>
    <scope>NUCLEOTIDE SEQUENCE</scope>
    <source>
        <strain evidence="3">FGSC 1904</strain>
    </source>
</reference>
<evidence type="ECO:0000313" key="3">
    <source>
        <dbReference type="EMBL" id="KAK3388602.1"/>
    </source>
</evidence>